<evidence type="ECO:0000256" key="9">
    <source>
        <dbReference type="ARBA" id="ARBA00022691"/>
    </source>
</evidence>
<reference evidence="24" key="1">
    <citation type="submission" date="2022-10" db="EMBL/GenBank/DDBJ databases">
        <title>Genome assembly of Pristionchus species.</title>
        <authorList>
            <person name="Yoshida K."/>
            <person name="Sommer R.J."/>
        </authorList>
    </citation>
    <scope>NUCLEOTIDE SEQUENCE [LARGE SCALE GENOMIC DNA]</scope>
    <source>
        <strain evidence="24">RS5460</strain>
    </source>
</reference>
<evidence type="ECO:0000256" key="4">
    <source>
        <dbReference type="ARBA" id="ARBA00018517"/>
    </source>
</evidence>
<keyword evidence="9" id="KW-0949">S-adenosyl-L-methionine</keyword>
<comment type="catalytic activity">
    <reaction evidence="14">
        <text>a 5'-end (N(2),N(7)-dimethyl 5'-triphosphoguanosine)-ribonucleoside in snoRNA + S-adenosyl-L-methionine = a 5'-end (N(2),N(2),N(7)-trimethyl 5'-triphosphoguanosine)-ribonucleoside in snoRNA + S-adenosyl-L-homocysteine + H(+)</text>
        <dbReference type="Rhea" id="RHEA:78507"/>
        <dbReference type="Rhea" id="RHEA-COMP:19088"/>
        <dbReference type="Rhea" id="RHEA-COMP:19090"/>
        <dbReference type="ChEBI" id="CHEBI:15378"/>
        <dbReference type="ChEBI" id="CHEBI:57856"/>
        <dbReference type="ChEBI" id="CHEBI:59789"/>
        <dbReference type="ChEBI" id="CHEBI:167623"/>
        <dbReference type="ChEBI" id="CHEBI:172880"/>
    </reaction>
    <physiologicalReaction direction="left-to-right" evidence="14">
        <dbReference type="Rhea" id="RHEA:78508"/>
    </physiologicalReaction>
</comment>
<dbReference type="GO" id="GO:0005737">
    <property type="term" value="C:cytoplasm"/>
    <property type="evidence" value="ECO:0007669"/>
    <property type="project" value="UniProtKB-SubCell"/>
</dbReference>
<dbReference type="GO" id="GO:0005730">
    <property type="term" value="C:nucleolus"/>
    <property type="evidence" value="ECO:0007669"/>
    <property type="project" value="UniProtKB-SubCell"/>
</dbReference>
<accession>A0AAN5D062</accession>
<evidence type="ECO:0000313" key="23">
    <source>
        <dbReference type="EMBL" id="GMR53702.1"/>
    </source>
</evidence>
<comment type="similarity">
    <text evidence="13">Belongs to the methyltransferase superfamily. Trimethylguanosine synthase family.</text>
</comment>
<dbReference type="SUPFAM" id="SSF53335">
    <property type="entry name" value="S-adenosyl-L-methionine-dependent methyltransferases"/>
    <property type="match status" value="1"/>
</dbReference>
<comment type="caution">
    <text evidence="23">The sequence shown here is derived from an EMBL/GenBank/DDBJ whole genome shotgun (WGS) entry which is preliminary data.</text>
</comment>
<dbReference type="PANTHER" id="PTHR14741">
    <property type="entry name" value="S-ADENOSYLMETHIONINE-DEPENDENT METHYLTRANSFERASE RELATED"/>
    <property type="match status" value="1"/>
</dbReference>
<evidence type="ECO:0000256" key="12">
    <source>
        <dbReference type="ARBA" id="ARBA00023242"/>
    </source>
</evidence>
<dbReference type="GO" id="GO:0071164">
    <property type="term" value="F:RNA cap trimethylguanosine synthase activity"/>
    <property type="evidence" value="ECO:0007669"/>
    <property type="project" value="TreeGrafter"/>
</dbReference>
<evidence type="ECO:0000256" key="20">
    <source>
        <dbReference type="ARBA" id="ARBA00064494"/>
    </source>
</evidence>
<keyword evidence="12" id="KW-0539">Nucleus</keyword>
<organism evidence="23 24">
    <name type="scientific">Pristionchus mayeri</name>
    <dbReference type="NCBI Taxonomy" id="1317129"/>
    <lineage>
        <taxon>Eukaryota</taxon>
        <taxon>Metazoa</taxon>
        <taxon>Ecdysozoa</taxon>
        <taxon>Nematoda</taxon>
        <taxon>Chromadorea</taxon>
        <taxon>Rhabditida</taxon>
        <taxon>Rhabditina</taxon>
        <taxon>Diplogasteromorpha</taxon>
        <taxon>Diplogasteroidea</taxon>
        <taxon>Neodiplogasteridae</taxon>
        <taxon>Pristionchus</taxon>
    </lineage>
</organism>
<keyword evidence="8" id="KW-0808">Transferase</keyword>
<comment type="function">
    <text evidence="19">Catalyzes the 2 serial methylation steps for the conversion of the 7-monomethylguanosine (m(7)G) caps of snRNAs and snoRNAs to a 2,2,7-trimethylguanosine (m(2,2,7)G) cap structure. The enzyme is specific for guanine, and N7 methylation must precede N2 methylation. Hypermethylation of the m7G cap of U snRNAs leads to their concentration in nuclear foci, their colocalization with coilin and the formation of canonical Cajal bodies (CBs). Plays a role in transcriptional regulation.</text>
</comment>
<gene>
    <name evidence="23" type="ORF">PMAYCL1PPCAC_23897</name>
</gene>
<keyword evidence="6" id="KW-0597">Phosphoprotein</keyword>
<evidence type="ECO:0000256" key="2">
    <source>
        <dbReference type="ARBA" id="ARBA00004496"/>
    </source>
</evidence>
<evidence type="ECO:0000256" key="5">
    <source>
        <dbReference type="ARBA" id="ARBA00022490"/>
    </source>
</evidence>
<dbReference type="GO" id="GO:0015030">
    <property type="term" value="C:Cajal body"/>
    <property type="evidence" value="ECO:0007669"/>
    <property type="project" value="UniProtKB-SubCell"/>
</dbReference>
<evidence type="ECO:0000256" key="3">
    <source>
        <dbReference type="ARBA" id="ARBA00004604"/>
    </source>
</evidence>
<keyword evidence="5" id="KW-0963">Cytoplasm</keyword>
<evidence type="ECO:0000256" key="7">
    <source>
        <dbReference type="ARBA" id="ARBA00022603"/>
    </source>
</evidence>
<proteinExistence type="inferred from homology"/>
<evidence type="ECO:0000256" key="19">
    <source>
        <dbReference type="ARBA" id="ARBA00057179"/>
    </source>
</evidence>
<evidence type="ECO:0000256" key="15">
    <source>
        <dbReference type="ARBA" id="ARBA00048740"/>
    </source>
</evidence>
<comment type="subunit">
    <text evidence="20">May form homooligomers. Interacts with CREBBP/CBP, EED/WAIT1, EP300/P300, NCOA6/PRIP, PPARBP/PBP and SMN.</text>
</comment>
<keyword evidence="10" id="KW-0805">Transcription regulation</keyword>
<evidence type="ECO:0000256" key="18">
    <source>
        <dbReference type="ARBA" id="ARBA00049790"/>
    </source>
</evidence>
<dbReference type="Pfam" id="PF09445">
    <property type="entry name" value="Methyltransf_15"/>
    <property type="match status" value="1"/>
</dbReference>
<evidence type="ECO:0000256" key="6">
    <source>
        <dbReference type="ARBA" id="ARBA00022553"/>
    </source>
</evidence>
<evidence type="ECO:0000313" key="24">
    <source>
        <dbReference type="Proteomes" id="UP001328107"/>
    </source>
</evidence>
<evidence type="ECO:0000256" key="13">
    <source>
        <dbReference type="ARBA" id="ARBA00025783"/>
    </source>
</evidence>
<dbReference type="InterPro" id="IPR019012">
    <property type="entry name" value="RNA_cap_Gua-N2-MeTrfase"/>
</dbReference>
<feature type="non-terminal residue" evidence="23">
    <location>
        <position position="1"/>
    </location>
</feature>
<evidence type="ECO:0000256" key="17">
    <source>
        <dbReference type="ARBA" id="ARBA00049075"/>
    </source>
</evidence>
<dbReference type="EMBL" id="BTRK01000005">
    <property type="protein sequence ID" value="GMR53702.1"/>
    <property type="molecule type" value="Genomic_DNA"/>
</dbReference>
<dbReference type="Gene3D" id="3.40.50.150">
    <property type="entry name" value="Vaccinia Virus protein VP39"/>
    <property type="match status" value="1"/>
</dbReference>
<comment type="catalytic activity">
    <reaction evidence="16">
        <text>a 5'-end (N(2),N(7)-dimethyl 5'-triphosphoguanosine)-ribonucleoside in snRNA + S-adenosyl-L-methionine = a 5'-end (N(2),N(2),N(7)-trimethyl 5'-triphosphoguanosine)-ribonucleoside in snRNA + S-adenosyl-L-homocysteine + H(+)</text>
        <dbReference type="Rhea" id="RHEA:78479"/>
        <dbReference type="Rhea" id="RHEA-COMP:19087"/>
        <dbReference type="Rhea" id="RHEA-COMP:19089"/>
        <dbReference type="ChEBI" id="CHEBI:15378"/>
        <dbReference type="ChEBI" id="CHEBI:57856"/>
        <dbReference type="ChEBI" id="CHEBI:59789"/>
        <dbReference type="ChEBI" id="CHEBI:167623"/>
        <dbReference type="ChEBI" id="CHEBI:172880"/>
    </reaction>
    <physiologicalReaction direction="left-to-right" evidence="16">
        <dbReference type="Rhea" id="RHEA:78480"/>
    </physiologicalReaction>
</comment>
<sequence>DRFMESIINEGSSHEQYLFPWKRLGSAFFWYSPDYSEFVELSLSRAFITDWDLQKASGRTVEEQLASPMEELNIREIKPKMRIRNDELVPTKFGKKERSKRRNVVKNDEYGIDNVKFETYWHEYGTYYIYRTWLDLLGSEISEDKRKEEMERVEAMPMDPLLSRDDVMSSLSTLSMCEYSWTNEDWEKHVSEVEKRVRRLFHLAKAKTAKKRCASFIHTIAGLGFVSDLEKDISNDGDEDKYESISKKPDEDLFYDVAYEFFDPHLSQKDAARLLPSEKDDREEAHNLPSEVTHTSSISFHFDPFRDRHLIGTEGINVYPWDKKMKKYWFQRKRLFSRFDEGCLLDREGWYSVTPERIAEHIADRMVTTKGSLIIDAFAGIGGNSIQFALKGARVIAIDMDPVRLKCARENARVYGVEDKIDFILADFFSVAAGWKEGGGSRRKVDAVFLSPPWGGPEYLTNEIFDIRKMTPDGVKIFEASHAISPNIAYFLPRNTKVEQLTSLCKSGKVEIEQASLNKKIKVITAYYGNLAS</sequence>
<comment type="catalytic activity">
    <reaction evidence="17">
        <text>a 5'-end (N(7)-methyl 5'-triphosphoguanosine)-ribonucleoside in snRNA + S-adenosyl-L-methionine = a 5'-end (N(2),N(7)-dimethyl 5'-triphosphoguanosine)-ribonucleoside in snRNA + S-adenosyl-L-homocysteine + H(+)</text>
        <dbReference type="Rhea" id="RHEA:78471"/>
        <dbReference type="Rhea" id="RHEA-COMP:19085"/>
        <dbReference type="Rhea" id="RHEA-COMP:19087"/>
        <dbReference type="ChEBI" id="CHEBI:15378"/>
        <dbReference type="ChEBI" id="CHEBI:57856"/>
        <dbReference type="ChEBI" id="CHEBI:59789"/>
        <dbReference type="ChEBI" id="CHEBI:156461"/>
        <dbReference type="ChEBI" id="CHEBI:172880"/>
    </reaction>
    <physiologicalReaction direction="left-to-right" evidence="17">
        <dbReference type="Rhea" id="RHEA:78472"/>
    </physiologicalReaction>
</comment>
<evidence type="ECO:0000256" key="14">
    <source>
        <dbReference type="ARBA" id="ARBA00047418"/>
    </source>
</evidence>
<comment type="catalytic activity">
    <reaction evidence="15">
        <text>a 5'-end (N(7)-methyl 5'-triphosphoguanosine)-ribonucleoside in snoRNA + S-adenosyl-L-methionine = a 5'-end (N(2),N(7)-dimethyl 5'-triphosphoguanosine)-ribonucleoside in snoRNA + S-adenosyl-L-homocysteine + H(+)</text>
        <dbReference type="Rhea" id="RHEA:78475"/>
        <dbReference type="Rhea" id="RHEA-COMP:19086"/>
        <dbReference type="Rhea" id="RHEA-COMP:19088"/>
        <dbReference type="ChEBI" id="CHEBI:15378"/>
        <dbReference type="ChEBI" id="CHEBI:57856"/>
        <dbReference type="ChEBI" id="CHEBI:59789"/>
        <dbReference type="ChEBI" id="CHEBI:156461"/>
        <dbReference type="ChEBI" id="CHEBI:172880"/>
    </reaction>
    <physiologicalReaction direction="left-to-right" evidence="15">
        <dbReference type="Rhea" id="RHEA:78476"/>
    </physiologicalReaction>
</comment>
<name>A0AAN5D062_9BILA</name>
<dbReference type="CDD" id="cd02440">
    <property type="entry name" value="AdoMet_MTases"/>
    <property type="match status" value="1"/>
</dbReference>
<dbReference type="AlphaFoldDB" id="A0AAN5D062"/>
<dbReference type="PANTHER" id="PTHR14741:SF32">
    <property type="entry name" value="TRIMETHYLGUANOSINE SYNTHASE"/>
    <property type="match status" value="1"/>
</dbReference>
<protein>
    <recommendedName>
        <fullName evidence="4">Trimethylguanosine synthase</fullName>
    </recommendedName>
    <alternativeName>
        <fullName evidence="18">Cap-specific guanine-N(2) methyltransferase</fullName>
    </alternativeName>
    <alternativeName>
        <fullName evidence="21">Nuclear receptor coactivator 6-interacting protein</fullName>
    </alternativeName>
    <alternativeName>
        <fullName evidence="22">PRIP-interacting protein with methyltransferase motif</fullName>
    </alternativeName>
</protein>
<evidence type="ECO:0000256" key="10">
    <source>
        <dbReference type="ARBA" id="ARBA00023015"/>
    </source>
</evidence>
<comment type="subcellular location">
    <subcellularLocation>
        <location evidence="2">Cytoplasm</location>
    </subcellularLocation>
    <subcellularLocation>
        <location evidence="1">Nucleus</location>
        <location evidence="1">Cajal body</location>
    </subcellularLocation>
    <subcellularLocation>
        <location evidence="3">Nucleus</location>
        <location evidence="3">Nucleolus</location>
    </subcellularLocation>
</comment>
<evidence type="ECO:0000256" key="22">
    <source>
        <dbReference type="ARBA" id="ARBA00081504"/>
    </source>
</evidence>
<dbReference type="Proteomes" id="UP001328107">
    <property type="component" value="Unassembled WGS sequence"/>
</dbReference>
<dbReference type="InterPro" id="IPR029063">
    <property type="entry name" value="SAM-dependent_MTases_sf"/>
</dbReference>
<keyword evidence="11" id="KW-0804">Transcription</keyword>
<evidence type="ECO:0000256" key="8">
    <source>
        <dbReference type="ARBA" id="ARBA00022679"/>
    </source>
</evidence>
<evidence type="ECO:0000256" key="16">
    <source>
        <dbReference type="ARBA" id="ARBA00048763"/>
    </source>
</evidence>
<keyword evidence="24" id="KW-1185">Reference proteome</keyword>
<evidence type="ECO:0000256" key="11">
    <source>
        <dbReference type="ARBA" id="ARBA00023163"/>
    </source>
</evidence>
<dbReference type="FunFam" id="3.40.50.150:FF:000066">
    <property type="entry name" value="Trimethylguanosine synthase 1"/>
    <property type="match status" value="1"/>
</dbReference>
<evidence type="ECO:0000256" key="21">
    <source>
        <dbReference type="ARBA" id="ARBA00079339"/>
    </source>
</evidence>
<keyword evidence="7" id="KW-0489">Methyltransferase</keyword>
<evidence type="ECO:0000256" key="1">
    <source>
        <dbReference type="ARBA" id="ARBA00004408"/>
    </source>
</evidence>